<dbReference type="Gene3D" id="1.10.10.990">
    <property type="match status" value="1"/>
</dbReference>
<dbReference type="Gene3D" id="3.40.50.300">
    <property type="entry name" value="P-loop containing nucleotide triphosphate hydrolases"/>
    <property type="match status" value="2"/>
</dbReference>
<keyword evidence="5" id="KW-0347">Helicase</keyword>
<keyword evidence="7" id="KW-0067">ATP-binding</keyword>
<evidence type="ECO:0000313" key="11">
    <source>
        <dbReference type="EMBL" id="WDE97145.1"/>
    </source>
</evidence>
<keyword evidence="1" id="KW-0540">Nuclease</keyword>
<evidence type="ECO:0000256" key="6">
    <source>
        <dbReference type="ARBA" id="ARBA00022839"/>
    </source>
</evidence>
<keyword evidence="2" id="KW-0547">Nucleotide-binding</keyword>
<dbReference type="InterPro" id="IPR011335">
    <property type="entry name" value="Restrct_endonuc-II-like"/>
</dbReference>
<keyword evidence="4 11" id="KW-0378">Hydrolase</keyword>
<accession>A0ABY7VSG1</accession>
<dbReference type="InterPro" id="IPR006697">
    <property type="entry name" value="RecC"/>
</dbReference>
<evidence type="ECO:0000256" key="1">
    <source>
        <dbReference type="ARBA" id="ARBA00022722"/>
    </source>
</evidence>
<keyword evidence="12" id="KW-1185">Reference proteome</keyword>
<dbReference type="EC" id="3.1.11.5" evidence="11"/>
<evidence type="ECO:0000256" key="7">
    <source>
        <dbReference type="ARBA" id="ARBA00022840"/>
    </source>
</evidence>
<evidence type="ECO:0000256" key="5">
    <source>
        <dbReference type="ARBA" id="ARBA00022806"/>
    </source>
</evidence>
<dbReference type="InterPro" id="IPR013986">
    <property type="entry name" value="DExx_box_DNA_helicase_dom_sf"/>
</dbReference>
<dbReference type="Pfam" id="PF04257">
    <property type="entry name" value="Exonuc_V_gamma"/>
    <property type="match status" value="1"/>
</dbReference>
<dbReference type="GO" id="GO:0008854">
    <property type="term" value="F:exodeoxyribonuclease V activity"/>
    <property type="evidence" value="ECO:0007669"/>
    <property type="project" value="UniProtKB-EC"/>
</dbReference>
<keyword evidence="3" id="KW-0227">DNA damage</keyword>
<dbReference type="Pfam" id="PF17946">
    <property type="entry name" value="RecC_C"/>
    <property type="match status" value="1"/>
</dbReference>
<dbReference type="Gene3D" id="1.10.10.160">
    <property type="match status" value="1"/>
</dbReference>
<name>A0ABY7VSG1_9BACT</name>
<evidence type="ECO:0000256" key="8">
    <source>
        <dbReference type="ARBA" id="ARBA00023125"/>
    </source>
</evidence>
<dbReference type="InterPro" id="IPR041500">
    <property type="entry name" value="RecC_C"/>
</dbReference>
<keyword evidence="8" id="KW-0238">DNA-binding</keyword>
<keyword evidence="9" id="KW-0234">DNA repair</keyword>
<keyword evidence="6" id="KW-0269">Exonuclease</keyword>
<dbReference type="PIRSF" id="PIRSF000980">
    <property type="entry name" value="RecC"/>
    <property type="match status" value="1"/>
</dbReference>
<reference evidence="11 12" key="1">
    <citation type="submission" date="2023-02" db="EMBL/GenBank/DDBJ databases">
        <title>Genome sequence of Lentisphaera profundi SAORIC-696.</title>
        <authorList>
            <person name="Kim e."/>
            <person name="Cho J.-C."/>
            <person name="Choi A."/>
            <person name="Kang I."/>
        </authorList>
    </citation>
    <scope>NUCLEOTIDE SEQUENCE [LARGE SCALE GENOMIC DNA]</scope>
    <source>
        <strain evidence="11 12">SAORIC-696</strain>
    </source>
</reference>
<evidence type="ECO:0000256" key="4">
    <source>
        <dbReference type="ARBA" id="ARBA00022801"/>
    </source>
</evidence>
<evidence type="ECO:0000313" key="12">
    <source>
        <dbReference type="Proteomes" id="UP001214250"/>
    </source>
</evidence>
<evidence type="ECO:0000256" key="3">
    <source>
        <dbReference type="ARBA" id="ARBA00022763"/>
    </source>
</evidence>
<dbReference type="Proteomes" id="UP001214250">
    <property type="component" value="Chromosome 1"/>
</dbReference>
<evidence type="ECO:0000256" key="9">
    <source>
        <dbReference type="ARBA" id="ARBA00023204"/>
    </source>
</evidence>
<evidence type="ECO:0000256" key="2">
    <source>
        <dbReference type="ARBA" id="ARBA00022741"/>
    </source>
</evidence>
<organism evidence="11 12">
    <name type="scientific">Lentisphaera profundi</name>
    <dbReference type="NCBI Taxonomy" id="1658616"/>
    <lineage>
        <taxon>Bacteria</taxon>
        <taxon>Pseudomonadati</taxon>
        <taxon>Lentisphaerota</taxon>
        <taxon>Lentisphaeria</taxon>
        <taxon>Lentisphaerales</taxon>
        <taxon>Lentisphaeraceae</taxon>
        <taxon>Lentisphaera</taxon>
    </lineage>
</organism>
<dbReference type="HAMAP" id="MF_01486">
    <property type="entry name" value="RecC"/>
    <property type="match status" value="1"/>
</dbReference>
<dbReference type="InterPro" id="IPR027417">
    <property type="entry name" value="P-loop_NTPase"/>
</dbReference>
<proteinExistence type="inferred from homology"/>
<dbReference type="PANTHER" id="PTHR30591:SF1">
    <property type="entry name" value="RECBCD ENZYME SUBUNIT RECC"/>
    <property type="match status" value="1"/>
</dbReference>
<protein>
    <submittedName>
        <fullName evidence="11">Exodeoxyribonuclease V subunit gamma</fullName>
        <ecNumber evidence="11">3.1.11.5</ecNumber>
    </submittedName>
</protein>
<dbReference type="SUPFAM" id="SSF52540">
    <property type="entry name" value="P-loop containing nucleoside triphosphate hydrolases"/>
    <property type="match status" value="2"/>
</dbReference>
<dbReference type="EMBL" id="CP117811">
    <property type="protein sequence ID" value="WDE97145.1"/>
    <property type="molecule type" value="Genomic_DNA"/>
</dbReference>
<sequence>MYVFASNKLEILVERLAKSLYHDKSTPAQLFGQKNDLVIIQSRGMAKWINLEVAKENNIATRIDYPFIRTFISTILVRCGYSKEDDIWDRESLKWRIFQILPKIEKRFDILKEYVNEQVTRRHQLAEQLASLFDEYMIYRHEWLNAWAQNKNYTWVNTENQESYLDRDHENWQKMIWQELCKSESKSFQTALHDFIKMGPPRSIDLELPKNISIFGITNMPPVFISFFETLSEHTPVTLFHFSPCQEYWGDLEQERFTALDKISHTLYLNSEISLQRAQEDEIPDLAHALLKSWGLLGRDFLNLLIDKTSFDADDHYPVQNLASNLNDIQNGILNLSSDFDSTLKDDTSITINSCHNPRRELEVLHDYLLSILKASHQGPAEQQIRPHDIVVMAPNIQDYAPHIQNIFSQQNNNPIEFSIADQMASAQALVNSLLKLLHLPKTRLSANDILELIESPDLLQSFQLEPDNIPLIREWIEKSRIRWAQDAQERKEMGLPEFEQNSWKFGFDRLMAGYAFDDELIYNDSLTCPIGSDGIILGSFKSLIEKLFKIHDTLKHQQKTLLEWGEYLVTVLEDCFEKTDDNGNEYRLINQSFQKLINQGTLLELEEKLEFDIVLKTLSSSLEEESSTHGFISKGITFCSLLPMRSIPVKVICMLGLNEGQFPRLNQRSGFDLMKMNWKQGDRSMSLDDRYLFLESLLSARQYFYASYVGLNEKDNSEIPPSVVLAEFIEYLNVSVNGFKVKEQALQAFSARYFTRANDQEKQLHSFSPLHFSAAQSLANEEKIRTQDFCPEKLSLATELLDSNGILNVTLDEFASFFKAPAKAFLKTQVGTTLWKEELAELAETEAFEQANKLEQYKLKEQFIESIVEDADSAHDILLERTQADGLLPYGENGVQCFESIYEDALSIAERLIECQDDQVEESLDFTLEFKTPEVDIHLHCNIKKLFASTYVPYHVGTASFKHKLNSLIHYLALVVEEPSYALKYCNKDNIFALNGCLKPKNILQILIELYVAGLQKPLAFFPGCYEPYLLNINKQKREAPDLDLALKDAAIKWEYDPYNNAWADGHDPLNKLCFGEQFPEDEASPIFEIFFVLFQELLDSGQEIK</sequence>
<evidence type="ECO:0000259" key="10">
    <source>
        <dbReference type="Pfam" id="PF17946"/>
    </source>
</evidence>
<dbReference type="Gene3D" id="3.40.50.10930">
    <property type="match status" value="1"/>
</dbReference>
<dbReference type="RefSeq" id="WP_274151354.1">
    <property type="nucleotide sequence ID" value="NZ_CP117811.1"/>
</dbReference>
<dbReference type="PANTHER" id="PTHR30591">
    <property type="entry name" value="RECBCD ENZYME SUBUNIT RECC"/>
    <property type="match status" value="1"/>
</dbReference>
<dbReference type="SUPFAM" id="SSF52980">
    <property type="entry name" value="Restriction endonuclease-like"/>
    <property type="match status" value="1"/>
</dbReference>
<feature type="domain" description="RecC C-terminal" evidence="10">
    <location>
        <begin position="809"/>
        <end position="1025"/>
    </location>
</feature>
<dbReference type="NCBIfam" id="TIGR01450">
    <property type="entry name" value="recC"/>
    <property type="match status" value="1"/>
</dbReference>
<gene>
    <name evidence="11" type="primary">recC</name>
    <name evidence="11" type="ORF">PQO03_04140</name>
</gene>